<dbReference type="InterPro" id="IPR003439">
    <property type="entry name" value="ABC_transporter-like_ATP-bd"/>
</dbReference>
<feature type="domain" description="ABC transmembrane type-1" evidence="17">
    <location>
        <begin position="695"/>
        <end position="982"/>
    </location>
</feature>
<reference evidence="18 19" key="1">
    <citation type="submission" date="2024-01" db="EMBL/GenBank/DDBJ databases">
        <title>The genome of the rayed Mediterranean limpet Patella caerulea (Linnaeus, 1758).</title>
        <authorList>
            <person name="Anh-Thu Weber A."/>
            <person name="Halstead-Nussloch G."/>
        </authorList>
    </citation>
    <scope>NUCLEOTIDE SEQUENCE [LARGE SCALE GENOMIC DNA]</scope>
    <source>
        <strain evidence="18">AATW-2023a</strain>
        <tissue evidence="18">Whole specimen</tissue>
    </source>
</reference>
<dbReference type="InterPro" id="IPR017871">
    <property type="entry name" value="ABC_transporter-like_CS"/>
</dbReference>
<dbReference type="FunFam" id="3.40.50.300:FF:000293">
    <property type="entry name" value="ATP binding cassette subfamily C member 1"/>
    <property type="match status" value="1"/>
</dbReference>
<dbReference type="Pfam" id="PF00664">
    <property type="entry name" value="ABC_membrane"/>
    <property type="match status" value="2"/>
</dbReference>
<evidence type="ECO:0000313" key="18">
    <source>
        <dbReference type="EMBL" id="KAK6177010.1"/>
    </source>
</evidence>
<dbReference type="PANTHER" id="PTHR24223:SF443">
    <property type="entry name" value="MULTIDRUG-RESISTANCE LIKE PROTEIN 1, ISOFORM I"/>
    <property type="match status" value="1"/>
</dbReference>
<sequence>MFSNGVVSEKMPLLTNARTQPKTNVKQARLSRVLFKLYWSDIFQSFLTKAASDVLTFAGPLLLGILIHFIENKTEFEEGGKWIGYAVAVGLFCIPWCQSVFYHQTYHMAMTLGMRMKTALMAAIYDKALKLNCEAQRRSTAGEIVNLMAVDCQRIQDAVCYAQFIWSIPLQVALAIFLLWSTMGPSSLAGLSVLILLVPVNAIVVTKQVKFQKANLLHKDNRLKLTSEVLAGIKVLKLYAWEGSFRDKILHIRKNEMDVLMKIGRLNTLSMFVWTCAPYLVTLATFTTYVLTSADGNIDAQKAFVTLSLFNILQFPINFIPETISYLTQAVVSIKRIDRFLKEEELRPSNVDKNDFMGRAIKVEKGTFSWGKSMRPILSNINIDISEGELVAIVGSVGAGKSSILSAMLGEMEIFHGKVASKGKIAYVSQQAWILNATVRENILFGSQMNKKQYRRAIEACALQEDLKMLSGGDLTEIGEKGVTLSGGQKQRISLARAVYTDADVYLFDDPLSAVDSHVGKHIFKRVISDSGILKYKTRVFVTHAVHWLPLVDTVILLKEGKILESGSYIKLMRRHGYLADFLHNFYVEQESEHEEEEDPEVKELKSKVWDHVETVTSTSEGANSSDDNIVIQRSKWKSSPTESEIEKSIDINRSSPSSSRQISRLIDEEKAEVGRVRFSVFIAYAKAIGMCSTLFIFIFYTLYQGSSVAANILLSTWTDDPDLQNLTLSQTSSYINKNHQYLTLFGVFGILQAVFILLHAAIANTQMVNAAGKLHSKMLTSIVKAPMSFFETTPIGRIVNRFSRDIETIDNLIPSIFSMWILTIFSVTSTILVICVTTPLFTIVVIPLVFMYTAIQKFFVPTSRQLKRLESVTKSPIYSHFGESIQGSLNIRAYEARERFVKDSRSLIAKNQIYYFAGISANRWLGIWIEFISSCVVFAASLFSLLSPGATGGSLGLSVTYALQITSSLKWLVRTLSDLETNIVSVERVKEYSELKTEGSWVNRHNRPPVDWPEAGNIQFQLYSTRYRPGLDLVLKIITCDIKPGEKIGIVGRTGAGKSSFVLALFRLVESVTGSIYIDDRRIDDMGLHDLRSKLTILPQDPVLFAGSLRMNLDPFGCYNDEDIWTALTLAHLKVYVKSLPGGLSFDCGEGGQNFSVGQRQLVCLARALLRKTKVLILDEATAAVDLMTDNLIQETVRSEFKDCTILTVAHRINTIMDYDRVMVLGGGKIIEFDKPAILLQDEESSFYDLAKDADII</sequence>
<dbReference type="CDD" id="cd03250">
    <property type="entry name" value="ABCC_MRP_domain1"/>
    <property type="match status" value="1"/>
</dbReference>
<dbReference type="CDD" id="cd18603">
    <property type="entry name" value="ABC_6TM_MRP1_2_3_6_D2_like"/>
    <property type="match status" value="1"/>
</dbReference>
<proteinExistence type="inferred from homology"/>
<keyword evidence="12 15" id="KW-0472">Membrane</keyword>
<keyword evidence="11 15" id="KW-1133">Transmembrane helix</keyword>
<feature type="transmembrane region" description="Helical" evidence="15">
    <location>
        <begin position="926"/>
        <end position="947"/>
    </location>
</feature>
<comment type="caution">
    <text evidence="18">The sequence shown here is derived from an EMBL/GenBank/DDBJ whole genome shotgun (WGS) entry which is preliminary data.</text>
</comment>
<dbReference type="GO" id="GO:0005886">
    <property type="term" value="C:plasma membrane"/>
    <property type="evidence" value="ECO:0007669"/>
    <property type="project" value="UniProtKB-SubCell"/>
</dbReference>
<feature type="domain" description="ABC transmembrane type-1" evidence="17">
    <location>
        <begin position="45"/>
        <end position="329"/>
    </location>
</feature>
<dbReference type="Pfam" id="PF00005">
    <property type="entry name" value="ABC_tran"/>
    <property type="match status" value="2"/>
</dbReference>
<dbReference type="CDD" id="cd18595">
    <property type="entry name" value="ABC_6TM_MRP1_2_3_6_D1_like"/>
    <property type="match status" value="1"/>
</dbReference>
<keyword evidence="6" id="KW-0926">Vacuole</keyword>
<dbReference type="GO" id="GO:0000323">
    <property type="term" value="C:lytic vacuole"/>
    <property type="evidence" value="ECO:0007669"/>
    <property type="project" value="UniProtKB-ARBA"/>
</dbReference>
<dbReference type="CDD" id="cd03244">
    <property type="entry name" value="ABCC_MRP_domain2"/>
    <property type="match status" value="1"/>
</dbReference>
<evidence type="ECO:0000256" key="15">
    <source>
        <dbReference type="SAM" id="Phobius"/>
    </source>
</evidence>
<evidence type="ECO:0000256" key="7">
    <source>
        <dbReference type="ARBA" id="ARBA00022692"/>
    </source>
</evidence>
<feature type="domain" description="ABC transporter" evidence="16">
    <location>
        <begin position="361"/>
        <end position="585"/>
    </location>
</feature>
<gene>
    <name evidence="18" type="ORF">SNE40_015202</name>
</gene>
<feature type="domain" description="ABC transporter" evidence="16">
    <location>
        <begin position="1021"/>
        <end position="1253"/>
    </location>
</feature>
<keyword evidence="7 15" id="KW-0812">Transmembrane</keyword>
<name>A0AAN8JHC2_PATCE</name>
<evidence type="ECO:0000256" key="2">
    <source>
        <dbReference type="ARBA" id="ARBA00004651"/>
    </source>
</evidence>
<dbReference type="AlphaFoldDB" id="A0AAN8JHC2"/>
<dbReference type="SUPFAM" id="SSF52540">
    <property type="entry name" value="P-loop containing nucleoside triphosphate hydrolases"/>
    <property type="match status" value="2"/>
</dbReference>
<dbReference type="EMBL" id="JAZGQO010000010">
    <property type="protein sequence ID" value="KAK6177010.1"/>
    <property type="molecule type" value="Genomic_DNA"/>
</dbReference>
<evidence type="ECO:0000256" key="13">
    <source>
        <dbReference type="ARBA" id="ARBA00024220"/>
    </source>
</evidence>
<evidence type="ECO:0000256" key="6">
    <source>
        <dbReference type="ARBA" id="ARBA00022554"/>
    </source>
</evidence>
<evidence type="ECO:0000256" key="3">
    <source>
        <dbReference type="ARBA" id="ARBA00009726"/>
    </source>
</evidence>
<comment type="subcellular location">
    <subcellularLocation>
        <location evidence="2">Cell membrane</location>
        <topology evidence="2">Multi-pass membrane protein</topology>
    </subcellularLocation>
    <subcellularLocation>
        <location evidence="1">Vacuole membrane</location>
        <topology evidence="1">Multi-pass membrane protein</topology>
    </subcellularLocation>
</comment>
<dbReference type="Gene3D" id="3.40.50.300">
    <property type="entry name" value="P-loop containing nucleotide triphosphate hydrolases"/>
    <property type="match status" value="2"/>
</dbReference>
<dbReference type="SUPFAM" id="SSF90123">
    <property type="entry name" value="ABC transporter transmembrane region"/>
    <property type="match status" value="2"/>
</dbReference>
<dbReference type="InterPro" id="IPR027417">
    <property type="entry name" value="P-loop_NTPase"/>
</dbReference>
<keyword evidence="5" id="KW-1003">Cell membrane</keyword>
<keyword evidence="8" id="KW-0677">Repeat</keyword>
<dbReference type="PROSITE" id="PS50893">
    <property type="entry name" value="ABC_TRANSPORTER_2"/>
    <property type="match status" value="2"/>
</dbReference>
<feature type="transmembrane region" description="Helical" evidence="15">
    <location>
        <begin position="82"/>
        <end position="102"/>
    </location>
</feature>
<evidence type="ECO:0000256" key="4">
    <source>
        <dbReference type="ARBA" id="ARBA00022448"/>
    </source>
</evidence>
<feature type="transmembrane region" description="Helical" evidence="15">
    <location>
        <begin position="813"/>
        <end position="835"/>
    </location>
</feature>
<dbReference type="GO" id="GO:0005774">
    <property type="term" value="C:vacuolar membrane"/>
    <property type="evidence" value="ECO:0007669"/>
    <property type="project" value="UniProtKB-SubCell"/>
</dbReference>
<feature type="transmembrane region" description="Helical" evidence="15">
    <location>
        <begin position="841"/>
        <end position="861"/>
    </location>
</feature>
<evidence type="ECO:0000313" key="19">
    <source>
        <dbReference type="Proteomes" id="UP001347796"/>
    </source>
</evidence>
<dbReference type="SMART" id="SM00382">
    <property type="entry name" value="AAA"/>
    <property type="match status" value="2"/>
</dbReference>
<evidence type="ECO:0000256" key="5">
    <source>
        <dbReference type="ARBA" id="ARBA00022475"/>
    </source>
</evidence>
<evidence type="ECO:0000256" key="14">
    <source>
        <dbReference type="ARBA" id="ARBA00047523"/>
    </source>
</evidence>
<dbReference type="EC" id="7.6.2.3" evidence="13"/>
<feature type="transmembrane region" description="Helical" evidence="15">
    <location>
        <begin position="271"/>
        <end position="291"/>
    </location>
</feature>
<dbReference type="PROSITE" id="PS00211">
    <property type="entry name" value="ABC_TRANSPORTER_1"/>
    <property type="match status" value="2"/>
</dbReference>
<evidence type="ECO:0000256" key="9">
    <source>
        <dbReference type="ARBA" id="ARBA00022741"/>
    </source>
</evidence>
<dbReference type="InterPro" id="IPR036640">
    <property type="entry name" value="ABC1_TM_sf"/>
</dbReference>
<comment type="catalytic activity">
    <reaction evidence="14">
        <text>leukotriene C4(in) + ATP + H2O = leukotriene C4(out) + ADP + phosphate + H(+)</text>
        <dbReference type="Rhea" id="RHEA:38963"/>
        <dbReference type="ChEBI" id="CHEBI:15377"/>
        <dbReference type="ChEBI" id="CHEBI:15378"/>
        <dbReference type="ChEBI" id="CHEBI:30616"/>
        <dbReference type="ChEBI" id="CHEBI:43474"/>
        <dbReference type="ChEBI" id="CHEBI:57973"/>
        <dbReference type="ChEBI" id="CHEBI:456216"/>
    </reaction>
    <physiologicalReaction direction="left-to-right" evidence="14">
        <dbReference type="Rhea" id="RHEA:38964"/>
    </physiologicalReaction>
</comment>
<evidence type="ECO:0000256" key="10">
    <source>
        <dbReference type="ARBA" id="ARBA00022840"/>
    </source>
</evidence>
<evidence type="ECO:0000256" key="8">
    <source>
        <dbReference type="ARBA" id="ARBA00022737"/>
    </source>
</evidence>
<protein>
    <recommendedName>
        <fullName evidence="13">ABC-type glutathione-S-conjugate transporter</fullName>
        <ecNumber evidence="13">7.6.2.3</ecNumber>
    </recommendedName>
</protein>
<evidence type="ECO:0000259" key="17">
    <source>
        <dbReference type="PROSITE" id="PS50929"/>
    </source>
</evidence>
<evidence type="ECO:0000256" key="11">
    <source>
        <dbReference type="ARBA" id="ARBA00022989"/>
    </source>
</evidence>
<feature type="transmembrane region" description="Helical" evidence="15">
    <location>
        <begin position="50"/>
        <end position="70"/>
    </location>
</feature>
<keyword evidence="19" id="KW-1185">Reference proteome</keyword>
<comment type="similarity">
    <text evidence="3">Belongs to the ABC transporter superfamily. ABCC family. Conjugate transporter (TC 3.A.1.208) subfamily.</text>
</comment>
<evidence type="ECO:0000259" key="16">
    <source>
        <dbReference type="PROSITE" id="PS50893"/>
    </source>
</evidence>
<evidence type="ECO:0000256" key="12">
    <source>
        <dbReference type="ARBA" id="ARBA00023136"/>
    </source>
</evidence>
<accession>A0AAN8JHC2</accession>
<dbReference type="GO" id="GO:0015431">
    <property type="term" value="F:ABC-type glutathione S-conjugate transporter activity"/>
    <property type="evidence" value="ECO:0007669"/>
    <property type="project" value="UniProtKB-EC"/>
</dbReference>
<dbReference type="PANTHER" id="PTHR24223">
    <property type="entry name" value="ATP-BINDING CASSETTE SUB-FAMILY C"/>
    <property type="match status" value="1"/>
</dbReference>
<dbReference type="InterPro" id="IPR050173">
    <property type="entry name" value="ABC_transporter_C-like"/>
</dbReference>
<keyword evidence="4" id="KW-0813">Transport</keyword>
<feature type="transmembrane region" description="Helical" evidence="15">
    <location>
        <begin position="158"/>
        <end position="180"/>
    </location>
</feature>
<keyword evidence="9" id="KW-0547">Nucleotide-binding</keyword>
<evidence type="ECO:0000256" key="1">
    <source>
        <dbReference type="ARBA" id="ARBA00004128"/>
    </source>
</evidence>
<dbReference type="FunFam" id="3.40.50.300:FF:000074">
    <property type="entry name" value="Multidrug resistance-associated protein 5 isoform 1"/>
    <property type="match status" value="1"/>
</dbReference>
<dbReference type="NCBIfam" id="TIGR00957">
    <property type="entry name" value="MRP_assoc_pro"/>
    <property type="match status" value="1"/>
</dbReference>
<dbReference type="InterPro" id="IPR005292">
    <property type="entry name" value="MRP"/>
</dbReference>
<dbReference type="FunFam" id="1.20.1560.10:FF:000001">
    <property type="entry name" value="ATP-binding cassette subfamily C member 1"/>
    <property type="match status" value="1"/>
</dbReference>
<dbReference type="Gene3D" id="1.20.1560.10">
    <property type="entry name" value="ABC transporter type 1, transmembrane domain"/>
    <property type="match status" value="2"/>
</dbReference>
<dbReference type="FunFam" id="1.20.1560.10:FF:000020">
    <property type="entry name" value="ABC metal ion transporter"/>
    <property type="match status" value="1"/>
</dbReference>
<dbReference type="GO" id="GO:0016887">
    <property type="term" value="F:ATP hydrolysis activity"/>
    <property type="evidence" value="ECO:0007669"/>
    <property type="project" value="InterPro"/>
</dbReference>
<feature type="transmembrane region" description="Helical" evidence="15">
    <location>
        <begin position="186"/>
        <end position="205"/>
    </location>
</feature>
<dbReference type="PROSITE" id="PS50929">
    <property type="entry name" value="ABC_TM1F"/>
    <property type="match status" value="2"/>
</dbReference>
<dbReference type="Proteomes" id="UP001347796">
    <property type="component" value="Unassembled WGS sequence"/>
</dbReference>
<dbReference type="InterPro" id="IPR011527">
    <property type="entry name" value="ABC1_TM_dom"/>
</dbReference>
<feature type="transmembrane region" description="Helical" evidence="15">
    <location>
        <begin position="681"/>
        <end position="704"/>
    </location>
</feature>
<organism evidence="18 19">
    <name type="scientific">Patella caerulea</name>
    <name type="common">Rayed Mediterranean limpet</name>
    <dbReference type="NCBI Taxonomy" id="87958"/>
    <lineage>
        <taxon>Eukaryota</taxon>
        <taxon>Metazoa</taxon>
        <taxon>Spiralia</taxon>
        <taxon>Lophotrochozoa</taxon>
        <taxon>Mollusca</taxon>
        <taxon>Gastropoda</taxon>
        <taxon>Patellogastropoda</taxon>
        <taxon>Patelloidea</taxon>
        <taxon>Patellidae</taxon>
        <taxon>Patella</taxon>
    </lineage>
</organism>
<dbReference type="GO" id="GO:0005524">
    <property type="term" value="F:ATP binding"/>
    <property type="evidence" value="ECO:0007669"/>
    <property type="project" value="UniProtKB-KW"/>
</dbReference>
<dbReference type="InterPro" id="IPR003593">
    <property type="entry name" value="AAA+_ATPase"/>
</dbReference>
<keyword evidence="10" id="KW-0067">ATP-binding</keyword>
<feature type="transmembrane region" description="Helical" evidence="15">
    <location>
        <begin position="742"/>
        <end position="764"/>
    </location>
</feature>